<dbReference type="GO" id="GO:0005739">
    <property type="term" value="C:mitochondrion"/>
    <property type="evidence" value="ECO:0007669"/>
    <property type="project" value="UniProtKB-SubCell"/>
</dbReference>
<sequence>MESAKREEPVLRHVEKDVLIPKLMREKAKERCSEKVHAFNECCKDSGFLMVLKCREQNTALKECLTVYYKDPAFYEECKQEYLKEKQEFIRTGVPTKNRQQKLPTIQENYAFRLRLCASIERLEVTSVQEVPRSRGQKIYKTPAFYIL</sequence>
<dbReference type="EMBL" id="JAGXEW010000003">
    <property type="protein sequence ID" value="KAK1173475.1"/>
    <property type="molecule type" value="Genomic_DNA"/>
</dbReference>
<evidence type="ECO:0000256" key="1">
    <source>
        <dbReference type="ARBA" id="ARBA00007347"/>
    </source>
</evidence>
<accession>A0AAD8GFH4</accession>
<reference evidence="4" key="1">
    <citation type="submission" date="2022-02" db="EMBL/GenBank/DDBJ databases">
        <title>Atlantic sturgeon de novo genome assembly.</title>
        <authorList>
            <person name="Stock M."/>
            <person name="Klopp C."/>
            <person name="Guiguen Y."/>
            <person name="Cabau C."/>
            <person name="Parinello H."/>
            <person name="Santidrian Yebra-Pimentel E."/>
            <person name="Kuhl H."/>
            <person name="Dirks R.P."/>
            <person name="Guessner J."/>
            <person name="Wuertz S."/>
            <person name="Du K."/>
            <person name="Schartl M."/>
        </authorList>
    </citation>
    <scope>NUCLEOTIDE SEQUENCE</scope>
    <source>
        <strain evidence="4">STURGEONOMICS-FGT-2020</strain>
        <tissue evidence="4">Whole blood</tissue>
    </source>
</reference>
<comment type="caution">
    <text evidence="4">The sequence shown here is derived from an EMBL/GenBank/DDBJ whole genome shotgun (WGS) entry which is preliminary data.</text>
</comment>
<evidence type="ECO:0000313" key="4">
    <source>
        <dbReference type="EMBL" id="KAK1173475.1"/>
    </source>
</evidence>
<evidence type="ECO:0000256" key="2">
    <source>
        <dbReference type="ARBA" id="ARBA00023157"/>
    </source>
</evidence>
<dbReference type="Pfam" id="PF08583">
    <property type="entry name" value="Cmc1"/>
    <property type="match status" value="1"/>
</dbReference>
<dbReference type="InterPro" id="IPR013892">
    <property type="entry name" value="Cyt_c_biogenesis_Cmc1-like"/>
</dbReference>
<dbReference type="PANTHER" id="PTHR22977:SF5">
    <property type="entry name" value="COX ASSEMBLY MITOCHONDRIAL PROTEIN HOMOLOG"/>
    <property type="match status" value="1"/>
</dbReference>
<comment type="subcellular location">
    <subcellularLocation>
        <location evidence="3">Mitochondrion</location>
    </subcellularLocation>
</comment>
<keyword evidence="5" id="KW-1185">Reference proteome</keyword>
<dbReference type="Proteomes" id="UP001230051">
    <property type="component" value="Unassembled WGS sequence"/>
</dbReference>
<dbReference type="PROSITE" id="PS51808">
    <property type="entry name" value="CHCH"/>
    <property type="match status" value="1"/>
</dbReference>
<comment type="similarity">
    <text evidence="1 3">Belongs to the CMC family.</text>
</comment>
<name>A0AAD8GFH4_ACIOX</name>
<dbReference type="PANTHER" id="PTHR22977">
    <property type="entry name" value="COX ASSEMBLY MITOCHONDRIAL PROTEIN"/>
    <property type="match status" value="1"/>
</dbReference>
<evidence type="ECO:0000313" key="5">
    <source>
        <dbReference type="Proteomes" id="UP001230051"/>
    </source>
</evidence>
<keyword evidence="2" id="KW-1015">Disulfide bond</keyword>
<protein>
    <recommendedName>
        <fullName evidence="3">COX assembly mitochondrial protein</fullName>
    </recommendedName>
</protein>
<proteinExistence type="inferred from homology"/>
<dbReference type="AlphaFoldDB" id="A0AAD8GFH4"/>
<keyword evidence="3" id="KW-0496">Mitochondrion</keyword>
<gene>
    <name evidence="4" type="ORF">AOXY_G3594</name>
</gene>
<evidence type="ECO:0000256" key="3">
    <source>
        <dbReference type="RuleBase" id="RU364104"/>
    </source>
</evidence>
<organism evidence="4 5">
    <name type="scientific">Acipenser oxyrinchus oxyrinchus</name>
    <dbReference type="NCBI Taxonomy" id="40147"/>
    <lineage>
        <taxon>Eukaryota</taxon>
        <taxon>Metazoa</taxon>
        <taxon>Chordata</taxon>
        <taxon>Craniata</taxon>
        <taxon>Vertebrata</taxon>
        <taxon>Euteleostomi</taxon>
        <taxon>Actinopterygii</taxon>
        <taxon>Chondrostei</taxon>
        <taxon>Acipenseriformes</taxon>
        <taxon>Acipenseridae</taxon>
        <taxon>Acipenser</taxon>
    </lineage>
</organism>